<feature type="transmembrane region" description="Helical" evidence="2">
    <location>
        <begin position="202"/>
        <end position="223"/>
    </location>
</feature>
<dbReference type="EMBL" id="BOLY01000003">
    <property type="protein sequence ID" value="GIZ41706.1"/>
    <property type="molecule type" value="Genomic_DNA"/>
</dbReference>
<feature type="compositionally biased region" description="Low complexity" evidence="1">
    <location>
        <begin position="43"/>
        <end position="75"/>
    </location>
</feature>
<keyword evidence="2" id="KW-0472">Membrane</keyword>
<dbReference type="AlphaFoldDB" id="A0A9P3CGV5"/>
<evidence type="ECO:0000313" key="4">
    <source>
        <dbReference type="Proteomes" id="UP000825890"/>
    </source>
</evidence>
<evidence type="ECO:0000256" key="2">
    <source>
        <dbReference type="SAM" id="Phobius"/>
    </source>
</evidence>
<sequence length="231" mass="25059">MSPDQEEQRGRAVGPQLASEGGHNPEHIGVFHSWVLPDSTTISPPERAASPSTASSASDSSSSSSGGTPSTPLSSRFKFIEEEVRKLRETPRPVLPCAVANLRPQGVECRVSAWMLDVEAQQARLGGRGWKGNFFCKARLTSGETAHKVADEEATAIAPTKGYGTMVTAIAMAREDWSVTARDPDEGVFVEEEGPWKGFGSWWQWAIFTISLLMLIAWGLWVLMGDTPVSK</sequence>
<name>A0A9P3CGV5_9PEZI</name>
<dbReference type="RefSeq" id="XP_044656193.1">
    <property type="nucleotide sequence ID" value="XM_044800258.1"/>
</dbReference>
<dbReference type="Proteomes" id="UP000825890">
    <property type="component" value="Unassembled WGS sequence"/>
</dbReference>
<feature type="region of interest" description="Disordered" evidence="1">
    <location>
        <begin position="1"/>
        <end position="76"/>
    </location>
</feature>
<reference evidence="3 4" key="1">
    <citation type="submission" date="2021-01" db="EMBL/GenBank/DDBJ databases">
        <title>Cercospora kikuchii MAFF 305040 whole genome shotgun sequence.</title>
        <authorList>
            <person name="Kashiwa T."/>
            <person name="Suzuki T."/>
        </authorList>
    </citation>
    <scope>NUCLEOTIDE SEQUENCE [LARGE SCALE GENOMIC DNA]</scope>
    <source>
        <strain evidence="3 4">MAFF 305040</strain>
    </source>
</reference>
<gene>
    <name evidence="3" type="ORF">CKM354_000500200</name>
</gene>
<proteinExistence type="predicted"/>
<keyword evidence="2" id="KW-1133">Transmembrane helix</keyword>
<dbReference type="OrthoDB" id="3646083at2759"/>
<feature type="compositionally biased region" description="Basic and acidic residues" evidence="1">
    <location>
        <begin position="1"/>
        <end position="10"/>
    </location>
</feature>
<protein>
    <submittedName>
        <fullName evidence="3">Uncharacterized protein</fullName>
    </submittedName>
</protein>
<organism evidence="3 4">
    <name type="scientific">Cercospora kikuchii</name>
    <dbReference type="NCBI Taxonomy" id="84275"/>
    <lineage>
        <taxon>Eukaryota</taxon>
        <taxon>Fungi</taxon>
        <taxon>Dikarya</taxon>
        <taxon>Ascomycota</taxon>
        <taxon>Pezizomycotina</taxon>
        <taxon>Dothideomycetes</taxon>
        <taxon>Dothideomycetidae</taxon>
        <taxon>Mycosphaerellales</taxon>
        <taxon>Mycosphaerellaceae</taxon>
        <taxon>Cercospora</taxon>
    </lineage>
</organism>
<keyword evidence="2" id="KW-0812">Transmembrane</keyword>
<dbReference type="GeneID" id="68290577"/>
<comment type="caution">
    <text evidence="3">The sequence shown here is derived from an EMBL/GenBank/DDBJ whole genome shotgun (WGS) entry which is preliminary data.</text>
</comment>
<evidence type="ECO:0000313" key="3">
    <source>
        <dbReference type="EMBL" id="GIZ41706.1"/>
    </source>
</evidence>
<evidence type="ECO:0000256" key="1">
    <source>
        <dbReference type="SAM" id="MobiDB-lite"/>
    </source>
</evidence>
<accession>A0A9P3CGV5</accession>
<keyword evidence="4" id="KW-1185">Reference proteome</keyword>